<gene>
    <name evidence="14" type="ORF">GSCOC_T00031813001</name>
</gene>
<dbReference type="OrthoDB" id="6020543at2759"/>
<evidence type="ECO:0000256" key="10">
    <source>
        <dbReference type="RuleBase" id="RU000489"/>
    </source>
</evidence>
<evidence type="ECO:0000256" key="9">
    <source>
        <dbReference type="ARBA" id="ARBA00059418"/>
    </source>
</evidence>
<dbReference type="SUPFAM" id="SSF51445">
    <property type="entry name" value="(Trans)glycosidases"/>
    <property type="match status" value="1"/>
</dbReference>
<keyword evidence="5" id="KW-1015">Disulfide bond</keyword>
<evidence type="ECO:0000256" key="7">
    <source>
        <dbReference type="ARBA" id="ARBA00023295"/>
    </source>
</evidence>
<evidence type="ECO:0000256" key="2">
    <source>
        <dbReference type="ARBA" id="ARBA00012729"/>
    </source>
</evidence>
<keyword evidence="8" id="KW-0624">Polysaccharide degradation</keyword>
<feature type="chain" id="PRO_5001655113" description="chitinase" evidence="12">
    <location>
        <begin position="24"/>
        <end position="301"/>
    </location>
</feature>
<keyword evidence="7 10" id="KW-0326">Glycosidase</keyword>
<dbReference type="EMBL" id="HG739132">
    <property type="protein sequence ID" value="CDP10876.1"/>
    <property type="molecule type" value="Genomic_DNA"/>
</dbReference>
<dbReference type="PROSITE" id="PS01095">
    <property type="entry name" value="GH18_1"/>
    <property type="match status" value="1"/>
</dbReference>
<reference evidence="15" key="1">
    <citation type="journal article" date="2014" name="Science">
        <title>The coffee genome provides insight into the convergent evolution of caffeine biosynthesis.</title>
        <authorList>
            <person name="Denoeud F."/>
            <person name="Carretero-Paulet L."/>
            <person name="Dereeper A."/>
            <person name="Droc G."/>
            <person name="Guyot R."/>
            <person name="Pietrella M."/>
            <person name="Zheng C."/>
            <person name="Alberti A."/>
            <person name="Anthony F."/>
            <person name="Aprea G."/>
            <person name="Aury J.M."/>
            <person name="Bento P."/>
            <person name="Bernard M."/>
            <person name="Bocs S."/>
            <person name="Campa C."/>
            <person name="Cenci A."/>
            <person name="Combes M.C."/>
            <person name="Crouzillat D."/>
            <person name="Da Silva C."/>
            <person name="Daddiego L."/>
            <person name="De Bellis F."/>
            <person name="Dussert S."/>
            <person name="Garsmeur O."/>
            <person name="Gayraud T."/>
            <person name="Guignon V."/>
            <person name="Jahn K."/>
            <person name="Jamilloux V."/>
            <person name="Joet T."/>
            <person name="Labadie K."/>
            <person name="Lan T."/>
            <person name="Leclercq J."/>
            <person name="Lepelley M."/>
            <person name="Leroy T."/>
            <person name="Li L.T."/>
            <person name="Librado P."/>
            <person name="Lopez L."/>
            <person name="Munoz A."/>
            <person name="Noel B."/>
            <person name="Pallavicini A."/>
            <person name="Perrotta G."/>
            <person name="Poncet V."/>
            <person name="Pot D."/>
            <person name="Priyono X."/>
            <person name="Rigoreau M."/>
            <person name="Rouard M."/>
            <person name="Rozas J."/>
            <person name="Tranchant-Dubreuil C."/>
            <person name="VanBuren R."/>
            <person name="Zhang Q."/>
            <person name="Andrade A.C."/>
            <person name="Argout X."/>
            <person name="Bertrand B."/>
            <person name="de Kochko A."/>
            <person name="Graziosi G."/>
            <person name="Henry R.J."/>
            <person name="Jayarama X."/>
            <person name="Ming R."/>
            <person name="Nagai C."/>
            <person name="Rounsley S."/>
            <person name="Sankoff D."/>
            <person name="Giuliano G."/>
            <person name="Albert V.A."/>
            <person name="Wincker P."/>
            <person name="Lashermes P."/>
        </authorList>
    </citation>
    <scope>NUCLEOTIDE SEQUENCE [LARGE SCALE GENOMIC DNA]</scope>
    <source>
        <strain evidence="15">cv. DH200-94</strain>
    </source>
</reference>
<evidence type="ECO:0000313" key="14">
    <source>
        <dbReference type="EMBL" id="CDP10876.1"/>
    </source>
</evidence>
<feature type="domain" description="GH18" evidence="13">
    <location>
        <begin position="27"/>
        <end position="301"/>
    </location>
</feature>
<evidence type="ECO:0000256" key="5">
    <source>
        <dbReference type="ARBA" id="ARBA00023157"/>
    </source>
</evidence>
<name>A0A068UR09_COFCA</name>
<dbReference type="CDD" id="cd02877">
    <property type="entry name" value="GH18_hevamine_XipI_class_III"/>
    <property type="match status" value="1"/>
</dbReference>
<dbReference type="PANTHER" id="PTHR45708">
    <property type="entry name" value="ENDOCHITINASE"/>
    <property type="match status" value="1"/>
</dbReference>
<evidence type="ECO:0000259" key="13">
    <source>
        <dbReference type="PROSITE" id="PS51910"/>
    </source>
</evidence>
<dbReference type="InterPro" id="IPR017853">
    <property type="entry name" value="GH"/>
</dbReference>
<dbReference type="PANTHER" id="PTHR45708:SF40">
    <property type="entry name" value="BASIC ENDOCHITINASE"/>
    <property type="match status" value="1"/>
</dbReference>
<dbReference type="EC" id="3.2.1.14" evidence="2"/>
<dbReference type="FunFam" id="3.20.20.80:FF:000015">
    <property type="entry name" value="Acidic endochitinase SE2"/>
    <property type="match status" value="1"/>
</dbReference>
<evidence type="ECO:0000313" key="15">
    <source>
        <dbReference type="Proteomes" id="UP000295252"/>
    </source>
</evidence>
<dbReference type="Proteomes" id="UP000295252">
    <property type="component" value="Chromosome V"/>
</dbReference>
<accession>A0A068UR09</accession>
<evidence type="ECO:0000256" key="6">
    <source>
        <dbReference type="ARBA" id="ARBA00023277"/>
    </source>
</evidence>
<evidence type="ECO:0000256" key="4">
    <source>
        <dbReference type="ARBA" id="ARBA00023024"/>
    </source>
</evidence>
<feature type="signal peptide" evidence="12">
    <location>
        <begin position="1"/>
        <end position="23"/>
    </location>
</feature>
<organism evidence="14 15">
    <name type="scientific">Coffea canephora</name>
    <name type="common">Robusta coffee</name>
    <dbReference type="NCBI Taxonomy" id="49390"/>
    <lineage>
        <taxon>Eukaryota</taxon>
        <taxon>Viridiplantae</taxon>
        <taxon>Streptophyta</taxon>
        <taxon>Embryophyta</taxon>
        <taxon>Tracheophyta</taxon>
        <taxon>Spermatophyta</taxon>
        <taxon>Magnoliopsida</taxon>
        <taxon>eudicotyledons</taxon>
        <taxon>Gunneridae</taxon>
        <taxon>Pentapetalae</taxon>
        <taxon>asterids</taxon>
        <taxon>lamiids</taxon>
        <taxon>Gentianales</taxon>
        <taxon>Rubiaceae</taxon>
        <taxon>Ixoroideae</taxon>
        <taxon>Gardenieae complex</taxon>
        <taxon>Bertiereae - Coffeeae clade</taxon>
        <taxon>Coffeeae</taxon>
        <taxon>Coffea</taxon>
    </lineage>
</organism>
<evidence type="ECO:0000256" key="1">
    <source>
        <dbReference type="ARBA" id="ARBA00000822"/>
    </source>
</evidence>
<dbReference type="PROSITE" id="PS51910">
    <property type="entry name" value="GH18_2"/>
    <property type="match status" value="1"/>
</dbReference>
<dbReference type="STRING" id="49390.A0A068UR09"/>
<dbReference type="GO" id="GO:0008843">
    <property type="term" value="F:endochitinase activity"/>
    <property type="evidence" value="ECO:0007669"/>
    <property type="project" value="UniProtKB-EC"/>
</dbReference>
<dbReference type="GO" id="GO:0006032">
    <property type="term" value="P:chitin catabolic process"/>
    <property type="evidence" value="ECO:0007669"/>
    <property type="project" value="UniProtKB-KW"/>
</dbReference>
<comment type="similarity">
    <text evidence="11">Belongs to the glycosyl hydrolase 18 family.</text>
</comment>
<proteinExistence type="inferred from homology"/>
<evidence type="ECO:0000256" key="8">
    <source>
        <dbReference type="ARBA" id="ARBA00023326"/>
    </source>
</evidence>
<keyword evidence="15" id="KW-1185">Reference proteome</keyword>
<dbReference type="Gramene" id="CDP10876">
    <property type="protein sequence ID" value="CDP10876"/>
    <property type="gene ID" value="GSCOC_T00031813001"/>
</dbReference>
<dbReference type="GO" id="GO:0005576">
    <property type="term" value="C:extracellular region"/>
    <property type="evidence" value="ECO:0007669"/>
    <property type="project" value="TreeGrafter"/>
</dbReference>
<comment type="catalytic activity">
    <reaction evidence="1">
        <text>Random endo-hydrolysis of N-acetyl-beta-D-glucosaminide (1-&gt;4)-beta-linkages in chitin and chitodextrins.</text>
        <dbReference type="EC" id="3.2.1.14"/>
    </reaction>
</comment>
<dbReference type="InterPro" id="IPR001579">
    <property type="entry name" value="Glyco_hydro_18_chit_AS"/>
</dbReference>
<sequence>MMSLKVHSIALIIVSTIFSLVLTSECGVIVVYWGQNVMEGTLRDTCSSGLYRVVNIAFLPTFGNGQTPKLNLAGHCEPSSGDCKKLSENIRQCQSQGIKVMLSIGGGNGSYSLSSANDAKQVADYLWNNFLGGKSNSRPLGDAVLDGIDFDIELGQGQSYYAALAQALSGYSKQGKKVYLTASPQCPFPDKKLNAALSTGLFDYVWIQFYNNPMCEYTSSSPNNFENSWKKWTSSIKANQFFVGLPASKMAAKSGFVPEQVLKSKVLPFVKRSSSKYGGIMLYDRYNDKQNGYSSAVKGSV</sequence>
<dbReference type="Pfam" id="PF00704">
    <property type="entry name" value="Glyco_hydro_18"/>
    <property type="match status" value="1"/>
</dbReference>
<dbReference type="GO" id="GO:0000272">
    <property type="term" value="P:polysaccharide catabolic process"/>
    <property type="evidence" value="ECO:0007669"/>
    <property type="project" value="UniProtKB-KW"/>
</dbReference>
<comment type="function">
    <text evidence="9">This protein functions as a defense against chitin containing fungal pathogens.</text>
</comment>
<keyword evidence="6" id="KW-0119">Carbohydrate metabolism</keyword>
<keyword evidence="4" id="KW-0146">Chitin degradation</keyword>
<dbReference type="AlphaFoldDB" id="A0A068UR09"/>
<dbReference type="Gene3D" id="3.20.20.80">
    <property type="entry name" value="Glycosidases"/>
    <property type="match status" value="1"/>
</dbReference>
<dbReference type="InParanoid" id="A0A068UR09"/>
<dbReference type="PhylomeDB" id="A0A068UR09"/>
<evidence type="ECO:0000256" key="3">
    <source>
        <dbReference type="ARBA" id="ARBA00022801"/>
    </source>
</evidence>
<evidence type="ECO:0000256" key="12">
    <source>
        <dbReference type="SAM" id="SignalP"/>
    </source>
</evidence>
<keyword evidence="3 10" id="KW-0378">Hydrolase</keyword>
<keyword evidence="12" id="KW-0732">Signal</keyword>
<dbReference type="InterPro" id="IPR050542">
    <property type="entry name" value="Glycosyl_Hydrlase18_Chitinase"/>
</dbReference>
<protein>
    <recommendedName>
        <fullName evidence="2">chitinase</fullName>
        <ecNumber evidence="2">3.2.1.14</ecNumber>
    </recommendedName>
</protein>
<dbReference type="InterPro" id="IPR001223">
    <property type="entry name" value="Glyco_hydro18_cat"/>
</dbReference>
<evidence type="ECO:0000256" key="11">
    <source>
        <dbReference type="RuleBase" id="RU004453"/>
    </source>
</evidence>
<dbReference type="InterPro" id="IPR045321">
    <property type="entry name" value="Cts1-like"/>
</dbReference>